<organism evidence="2 3">
    <name type="scientific">Peromyscus maniculatus bairdii</name>
    <name type="common">Prairie deer mouse</name>
    <dbReference type="NCBI Taxonomy" id="230844"/>
    <lineage>
        <taxon>Eukaryota</taxon>
        <taxon>Metazoa</taxon>
        <taxon>Chordata</taxon>
        <taxon>Craniata</taxon>
        <taxon>Vertebrata</taxon>
        <taxon>Euteleostomi</taxon>
        <taxon>Mammalia</taxon>
        <taxon>Eutheria</taxon>
        <taxon>Euarchontoglires</taxon>
        <taxon>Glires</taxon>
        <taxon>Rodentia</taxon>
        <taxon>Myomorpha</taxon>
        <taxon>Muroidea</taxon>
        <taxon>Cricetidae</taxon>
        <taxon>Neotominae</taxon>
        <taxon>Peromyscus</taxon>
    </lineage>
</organism>
<reference evidence="2" key="2">
    <citation type="submission" date="2025-08" db="UniProtKB">
        <authorList>
            <consortium name="Ensembl"/>
        </authorList>
    </citation>
    <scope>IDENTIFICATION</scope>
</reference>
<evidence type="ECO:0000256" key="1">
    <source>
        <dbReference type="SAM" id="MobiDB-lite"/>
    </source>
</evidence>
<name>A0A8C8UHZ0_PERMB</name>
<accession>A0A8C8UHZ0</accession>
<reference evidence="2" key="3">
    <citation type="submission" date="2025-09" db="UniProtKB">
        <authorList>
            <consortium name="Ensembl"/>
        </authorList>
    </citation>
    <scope>IDENTIFICATION</scope>
</reference>
<protein>
    <submittedName>
        <fullName evidence="2">Uncharacterized protein</fullName>
    </submittedName>
</protein>
<feature type="compositionally biased region" description="Basic and acidic residues" evidence="1">
    <location>
        <begin position="27"/>
        <end position="36"/>
    </location>
</feature>
<reference evidence="2 3" key="1">
    <citation type="submission" date="2018-10" db="EMBL/GenBank/DDBJ databases">
        <title>Improved assembly of the deer mouse Peromyscus maniculatus genome.</title>
        <authorList>
            <person name="Lassance J.-M."/>
            <person name="Hoekstra H.E."/>
        </authorList>
    </citation>
    <scope>NUCLEOTIDE SEQUENCE [LARGE SCALE GENOMIC DNA]</scope>
</reference>
<dbReference type="Ensembl" id="ENSPEMT00000039935.1">
    <property type="protein sequence ID" value="ENSPEMP00000031516.1"/>
    <property type="gene ID" value="ENSPEMG00000027046.1"/>
</dbReference>
<sequence>MVAFGSCGLESRKQGSETSRSVQVGRRSREDRDIPEFPRQGIHTSSGRHMCHPWWEPQGAVFHYNQGLAYSESHRQVQKDAALRWLQGTLMKCLFKYIKWDFLSQILIILFN</sequence>
<keyword evidence="3" id="KW-1185">Reference proteome</keyword>
<feature type="region of interest" description="Disordered" evidence="1">
    <location>
        <begin position="1"/>
        <end position="45"/>
    </location>
</feature>
<evidence type="ECO:0000313" key="2">
    <source>
        <dbReference type="Ensembl" id="ENSPEMP00000031516.1"/>
    </source>
</evidence>
<evidence type="ECO:0000313" key="3">
    <source>
        <dbReference type="Proteomes" id="UP000694547"/>
    </source>
</evidence>
<dbReference type="AlphaFoldDB" id="A0A8C8UHZ0"/>
<dbReference type="Proteomes" id="UP000694547">
    <property type="component" value="Chromosome 2"/>
</dbReference>
<proteinExistence type="predicted"/>